<dbReference type="AlphaFoldDB" id="E9H554"/>
<dbReference type="PhylomeDB" id="E9H554"/>
<name>E9H554_DAPPU</name>
<dbReference type="Proteomes" id="UP000000305">
    <property type="component" value="Unassembled WGS sequence"/>
</dbReference>
<dbReference type="PANTHER" id="PTHR24401">
    <property type="entry name" value="SI:CH211-243P7.3-RELATED"/>
    <property type="match status" value="1"/>
</dbReference>
<dbReference type="PANTHER" id="PTHR24401:SF29">
    <property type="entry name" value="SI:CH211-243P7.3-RELATED"/>
    <property type="match status" value="1"/>
</dbReference>
<dbReference type="HOGENOM" id="CLU_017521_1_0_1"/>
<sequence>MTEGLMNRYANANQADPVVWYTDRDCCKSRGEKSKYQVLFHRWEKLRVRLDCWHFMRRLSTVCSNESHPLYGTFMKKISAAIFEWEPTDVEALRKAKRNELLLTGIKNPSPETVNRAVKKTELARHCRRRTRRKEKTIQSIESVLLSLRNSTDCLGVPLFRDGAMDVWNVEKIHVECIQDPEDVQLYTKVGDLLKGGTAANDIHFQAFLLDGIDRLNFSRASAAIDAPASRLRSFDSKLRNKIHRLTNDVLGKPLNSNYRTPAVHTDELFGVEYLYTEEGMKINLSSEDVDEEIEKGMTDEEICDTQDQSEVQSLDPELEFACDSFTEPAALYEADSESDHDEEDVQQATDFRGIEGWDKLDQLASALLEPEGLCLKKTQSENIV</sequence>
<dbReference type="KEGG" id="dpx:DAPPUDRAFT_253583"/>
<dbReference type="InParanoid" id="E9H554"/>
<accession>E9H554</accession>
<evidence type="ECO:0000313" key="2">
    <source>
        <dbReference type="Proteomes" id="UP000000305"/>
    </source>
</evidence>
<proteinExistence type="predicted"/>
<protein>
    <submittedName>
        <fullName evidence="1">Uncharacterized protein</fullName>
    </submittedName>
</protein>
<gene>
    <name evidence="1" type="ORF">DAPPUDRAFT_253583</name>
</gene>
<organism evidence="1 2">
    <name type="scientific">Daphnia pulex</name>
    <name type="common">Water flea</name>
    <dbReference type="NCBI Taxonomy" id="6669"/>
    <lineage>
        <taxon>Eukaryota</taxon>
        <taxon>Metazoa</taxon>
        <taxon>Ecdysozoa</taxon>
        <taxon>Arthropoda</taxon>
        <taxon>Crustacea</taxon>
        <taxon>Branchiopoda</taxon>
        <taxon>Diplostraca</taxon>
        <taxon>Cladocera</taxon>
        <taxon>Anomopoda</taxon>
        <taxon>Daphniidae</taxon>
        <taxon>Daphnia</taxon>
    </lineage>
</organism>
<keyword evidence="2" id="KW-1185">Reference proteome</keyword>
<evidence type="ECO:0000313" key="1">
    <source>
        <dbReference type="EMBL" id="EFX73137.1"/>
    </source>
</evidence>
<dbReference type="EMBL" id="GL732593">
    <property type="protein sequence ID" value="EFX73137.1"/>
    <property type="molecule type" value="Genomic_DNA"/>
</dbReference>
<dbReference type="OrthoDB" id="8942218at2759"/>
<reference evidence="1 2" key="1">
    <citation type="journal article" date="2011" name="Science">
        <title>The ecoresponsive genome of Daphnia pulex.</title>
        <authorList>
            <person name="Colbourne J.K."/>
            <person name="Pfrender M.E."/>
            <person name="Gilbert D."/>
            <person name="Thomas W.K."/>
            <person name="Tucker A."/>
            <person name="Oakley T.H."/>
            <person name="Tokishita S."/>
            <person name="Aerts A."/>
            <person name="Arnold G.J."/>
            <person name="Basu M.K."/>
            <person name="Bauer D.J."/>
            <person name="Caceres C.E."/>
            <person name="Carmel L."/>
            <person name="Casola C."/>
            <person name="Choi J.H."/>
            <person name="Detter J.C."/>
            <person name="Dong Q."/>
            <person name="Dusheyko S."/>
            <person name="Eads B.D."/>
            <person name="Frohlich T."/>
            <person name="Geiler-Samerotte K.A."/>
            <person name="Gerlach D."/>
            <person name="Hatcher P."/>
            <person name="Jogdeo S."/>
            <person name="Krijgsveld J."/>
            <person name="Kriventseva E.V."/>
            <person name="Kultz D."/>
            <person name="Laforsch C."/>
            <person name="Lindquist E."/>
            <person name="Lopez J."/>
            <person name="Manak J.R."/>
            <person name="Muller J."/>
            <person name="Pangilinan J."/>
            <person name="Patwardhan R.P."/>
            <person name="Pitluck S."/>
            <person name="Pritham E.J."/>
            <person name="Rechtsteiner A."/>
            <person name="Rho M."/>
            <person name="Rogozin I.B."/>
            <person name="Sakarya O."/>
            <person name="Salamov A."/>
            <person name="Schaack S."/>
            <person name="Shapiro H."/>
            <person name="Shiga Y."/>
            <person name="Skalitzky C."/>
            <person name="Smith Z."/>
            <person name="Souvorov A."/>
            <person name="Sung W."/>
            <person name="Tang Z."/>
            <person name="Tsuchiya D."/>
            <person name="Tu H."/>
            <person name="Vos H."/>
            <person name="Wang M."/>
            <person name="Wolf Y.I."/>
            <person name="Yamagata H."/>
            <person name="Yamada T."/>
            <person name="Ye Y."/>
            <person name="Shaw J.R."/>
            <person name="Andrews J."/>
            <person name="Crease T.J."/>
            <person name="Tang H."/>
            <person name="Lucas S.M."/>
            <person name="Robertson H.M."/>
            <person name="Bork P."/>
            <person name="Koonin E.V."/>
            <person name="Zdobnov E.M."/>
            <person name="Grigoriev I.V."/>
            <person name="Lynch M."/>
            <person name="Boore J.L."/>
        </authorList>
    </citation>
    <scope>NUCLEOTIDE SEQUENCE [LARGE SCALE GENOMIC DNA]</scope>
</reference>